<dbReference type="HOGENOM" id="CLU_2649106_0_0_9"/>
<organism evidence="1 2">
    <name type="scientific">[Eubacterium] siraeum V10Sc8a</name>
    <dbReference type="NCBI Taxonomy" id="717961"/>
    <lineage>
        <taxon>Bacteria</taxon>
        <taxon>Bacillati</taxon>
        <taxon>Bacillota</taxon>
        <taxon>Clostridia</taxon>
        <taxon>Eubacteriales</taxon>
        <taxon>Oscillospiraceae</taxon>
        <taxon>Oscillospiraceae incertae sedis</taxon>
    </lineage>
</organism>
<gene>
    <name evidence="1" type="ORF">ES1_03240</name>
</gene>
<dbReference type="EMBL" id="FP929059">
    <property type="protein sequence ID" value="CBL33484.1"/>
    <property type="molecule type" value="Genomic_DNA"/>
</dbReference>
<dbReference type="Proteomes" id="UP000007050">
    <property type="component" value="Chromosome"/>
</dbReference>
<proteinExistence type="predicted"/>
<dbReference type="BioCyc" id="ESIR717961:G136L-250-MONOMER"/>
<protein>
    <submittedName>
        <fullName evidence="1">Uncharacterized protein</fullName>
    </submittedName>
</protein>
<reference evidence="1 2" key="1">
    <citation type="submission" date="2010-03" db="EMBL/GenBank/DDBJ databases">
        <title>The genome sequence of Eubacterium siraeum V10Sc8a.</title>
        <authorList>
            <consortium name="metaHIT consortium -- http://www.metahit.eu/"/>
            <person name="Pajon A."/>
            <person name="Turner K."/>
            <person name="Parkhill J."/>
            <person name="Duncan S."/>
            <person name="Flint H."/>
        </authorList>
    </citation>
    <scope>NUCLEOTIDE SEQUENCE [LARGE SCALE GENOMIC DNA]</scope>
    <source>
        <strain evidence="1 2">V10Sc8a</strain>
    </source>
</reference>
<evidence type="ECO:0000313" key="1">
    <source>
        <dbReference type="EMBL" id="CBL33484.1"/>
    </source>
</evidence>
<name>D4MIA1_9FIRM</name>
<dbReference type="KEGG" id="esr:ES1_03240"/>
<accession>D4MIA1</accession>
<sequence>MRNFWRGELPIPNSTEYAIETLYTGEIRLSSIFIVSAAKYDCFKATDSSVCRIALLGFAIRVNAPVNIDEGKNQRD</sequence>
<dbReference type="AlphaFoldDB" id="D4MIA1"/>
<evidence type="ECO:0000313" key="2">
    <source>
        <dbReference type="Proteomes" id="UP000007050"/>
    </source>
</evidence>
<reference evidence="1 2" key="2">
    <citation type="submission" date="2010-03" db="EMBL/GenBank/DDBJ databases">
        <authorList>
            <person name="Pajon A."/>
        </authorList>
    </citation>
    <scope>NUCLEOTIDE SEQUENCE [LARGE SCALE GENOMIC DNA]</scope>
    <source>
        <strain evidence="1 2">V10Sc8a</strain>
    </source>
</reference>